<accession>A0A6A5THY0</accession>
<reference evidence="1" key="1">
    <citation type="journal article" date="2020" name="Stud. Mycol.">
        <title>101 Dothideomycetes genomes: a test case for predicting lifestyles and emergence of pathogens.</title>
        <authorList>
            <person name="Haridas S."/>
            <person name="Albert R."/>
            <person name="Binder M."/>
            <person name="Bloem J."/>
            <person name="Labutti K."/>
            <person name="Salamov A."/>
            <person name="Andreopoulos B."/>
            <person name="Baker S."/>
            <person name="Barry K."/>
            <person name="Bills G."/>
            <person name="Bluhm B."/>
            <person name="Cannon C."/>
            <person name="Castanera R."/>
            <person name="Culley D."/>
            <person name="Daum C."/>
            <person name="Ezra D."/>
            <person name="Gonzalez J."/>
            <person name="Henrissat B."/>
            <person name="Kuo A."/>
            <person name="Liang C."/>
            <person name="Lipzen A."/>
            <person name="Lutzoni F."/>
            <person name="Magnuson J."/>
            <person name="Mondo S."/>
            <person name="Nolan M."/>
            <person name="Ohm R."/>
            <person name="Pangilinan J."/>
            <person name="Park H.-J."/>
            <person name="Ramirez L."/>
            <person name="Alfaro M."/>
            <person name="Sun H."/>
            <person name="Tritt A."/>
            <person name="Yoshinaga Y."/>
            <person name="Zwiers L.-H."/>
            <person name="Turgeon B."/>
            <person name="Goodwin S."/>
            <person name="Spatafora J."/>
            <person name="Crous P."/>
            <person name="Grigoriev I."/>
        </authorList>
    </citation>
    <scope>NUCLEOTIDE SEQUENCE</scope>
    <source>
        <strain evidence="1">CBS 675.92</strain>
    </source>
</reference>
<evidence type="ECO:0000313" key="2">
    <source>
        <dbReference type="Proteomes" id="UP000800035"/>
    </source>
</evidence>
<dbReference type="Proteomes" id="UP000800035">
    <property type="component" value="Unassembled WGS sequence"/>
</dbReference>
<proteinExistence type="predicted"/>
<protein>
    <submittedName>
        <fullName evidence="1">Uncharacterized protein</fullName>
    </submittedName>
</protein>
<name>A0A6A5THY0_9PLEO</name>
<organism evidence="1 2">
    <name type="scientific">Byssothecium circinans</name>
    <dbReference type="NCBI Taxonomy" id="147558"/>
    <lineage>
        <taxon>Eukaryota</taxon>
        <taxon>Fungi</taxon>
        <taxon>Dikarya</taxon>
        <taxon>Ascomycota</taxon>
        <taxon>Pezizomycotina</taxon>
        <taxon>Dothideomycetes</taxon>
        <taxon>Pleosporomycetidae</taxon>
        <taxon>Pleosporales</taxon>
        <taxon>Massarineae</taxon>
        <taxon>Massarinaceae</taxon>
        <taxon>Byssothecium</taxon>
    </lineage>
</organism>
<evidence type="ECO:0000313" key="1">
    <source>
        <dbReference type="EMBL" id="KAF1950416.1"/>
    </source>
</evidence>
<gene>
    <name evidence="1" type="ORF">CC80DRAFT_578405</name>
</gene>
<dbReference type="AlphaFoldDB" id="A0A6A5THY0"/>
<keyword evidence="2" id="KW-1185">Reference proteome</keyword>
<dbReference type="EMBL" id="ML977026">
    <property type="protein sequence ID" value="KAF1950416.1"/>
    <property type="molecule type" value="Genomic_DNA"/>
</dbReference>
<sequence length="225" mass="25241">MSTSPQSSPHPTVHVEWAKVYTKETQRKDAPFLQPIGKPNSMMQKMLLNTCGEAFEISIDGGVGVGGVWHVSKQIATSFSTLIRERVTNLTETKKTQFHDTELHIRSCDPLLVDLLVHHWKHGNYTFTSRRYVFQHAEQSESFNSTSQYNYTAIPAANLHASVYSLAAHLGDEDLMDTAFRKLRRVMLRGLDLVQFVALAEDVFGKEGEGRGGWGLMIRMGRCGG</sequence>